<evidence type="ECO:0008006" key="4">
    <source>
        <dbReference type="Google" id="ProtNLM"/>
    </source>
</evidence>
<proteinExistence type="predicted"/>
<dbReference type="STRING" id="993689.GCA_002077135_00204"/>
<keyword evidence="1" id="KW-0812">Transmembrane</keyword>
<dbReference type="Proteomes" id="UP000307749">
    <property type="component" value="Unassembled WGS sequence"/>
</dbReference>
<evidence type="ECO:0000256" key="1">
    <source>
        <dbReference type="SAM" id="Phobius"/>
    </source>
</evidence>
<evidence type="ECO:0000313" key="2">
    <source>
        <dbReference type="EMBL" id="THD11302.1"/>
    </source>
</evidence>
<dbReference type="Pfam" id="PF05309">
    <property type="entry name" value="TraE"/>
    <property type="match status" value="1"/>
</dbReference>
<protein>
    <recommendedName>
        <fullName evidence="4">Type IV conjugative transfer system protein TraE</fullName>
    </recommendedName>
</protein>
<dbReference type="OrthoDB" id="7405099at2"/>
<dbReference type="RefSeq" id="WP_081130246.1">
    <property type="nucleotide sequence ID" value="NZ_LDOS01000005.1"/>
</dbReference>
<dbReference type="EMBL" id="MWQO01000014">
    <property type="protein sequence ID" value="THD11302.1"/>
    <property type="molecule type" value="Genomic_DNA"/>
</dbReference>
<reference evidence="2 3" key="1">
    <citation type="submission" date="2017-02" db="EMBL/GenBank/DDBJ databases">
        <title>Whole genome sequencing of Metallibacterium scheffleri DSM 24874 (T).</title>
        <authorList>
            <person name="Kumar S."/>
            <person name="Patil P."/>
            <person name="Patil P.B."/>
        </authorList>
    </citation>
    <scope>NUCLEOTIDE SEQUENCE [LARGE SCALE GENOMIC DNA]</scope>
    <source>
        <strain evidence="2 3">DSM 24874</strain>
    </source>
</reference>
<accession>A0A4S3KQJ9</accession>
<gene>
    <name evidence="2" type="ORF">B1806_04065</name>
</gene>
<feature type="transmembrane region" description="Helical" evidence="1">
    <location>
        <begin position="20"/>
        <end position="40"/>
    </location>
</feature>
<evidence type="ECO:0000313" key="3">
    <source>
        <dbReference type="Proteomes" id="UP000307749"/>
    </source>
</evidence>
<sequence length="189" mass="20630">MNAEKLHTSHASLMQDNRYLRVITVALSMLTLALGFGLVFRKQIVVIVPSNDLTKSTYTATSADQGALSSWGLYIATLVGNVTPSNGDFVANELGHLLAPSIYKQVMSSISDQVSKIQQDQLTLQFSPSAVAFNQNKDEVSVDGWLTTTDSHGSQHRQELTYHVYFTVVNYQPHVVGLTTTNGSIVIGQ</sequence>
<keyword evidence="1" id="KW-1133">Transmembrane helix</keyword>
<keyword evidence="3" id="KW-1185">Reference proteome</keyword>
<dbReference type="AlphaFoldDB" id="A0A4S3KQJ9"/>
<organism evidence="2 3">
    <name type="scientific">Metallibacterium scheffleri</name>
    <dbReference type="NCBI Taxonomy" id="993689"/>
    <lineage>
        <taxon>Bacteria</taxon>
        <taxon>Pseudomonadati</taxon>
        <taxon>Pseudomonadota</taxon>
        <taxon>Gammaproteobacteria</taxon>
        <taxon>Lysobacterales</taxon>
        <taxon>Rhodanobacteraceae</taxon>
        <taxon>Metallibacterium</taxon>
    </lineage>
</organism>
<comment type="caution">
    <text evidence="2">The sequence shown here is derived from an EMBL/GenBank/DDBJ whole genome shotgun (WGS) entry which is preliminary data.</text>
</comment>
<name>A0A4S3KQJ9_9GAMM</name>
<keyword evidence="1" id="KW-0472">Membrane</keyword>
<dbReference type="InterPro" id="IPR007973">
    <property type="entry name" value="Pilus_assembly_TraE"/>
</dbReference>